<sequence>MQSITGQYLARYRRLDEGGEAPLLLPATGAQRRFLLVRALDRAGRPDLVPMFFAFPAGTVDPERLRAAAARLAARHPALRARPSVVRGIPVLRLAEPEVPVARVARLAGESAEDALRRALAEWAVDGPPMRILLAEDTGGGEPGQAREILAIVLDHAVCDGWSLGRIVAELGAAYEERGAEEADGDGADDRPADYRAAVLAQLDAEERASTPAALDYWGERLRTVREHTAPPVPSATGASSGALRVRLPGVPGGVGFPALLDGCTAAVQALYGAEGGPVPLGYPWGGRPPGAEEVLGCFLNTLVFPAGSDQGAGRDSTTERWWDDLDRADTPFDAVVQAARAAGSAWSGALAGLLTVDDVRDRPALVLGGVPGREAEVDGRPVRGPFAVSVTQGDGLRLRMVWDRAVLADRDAERAFAALTDALRVPEGPEATLVL</sequence>
<protein>
    <submittedName>
        <fullName evidence="1">Non-ribosomal peptide synthetase</fullName>
    </submittedName>
</protein>
<dbReference type="Gene3D" id="3.30.559.10">
    <property type="entry name" value="Chloramphenicol acetyltransferase-like domain"/>
    <property type="match status" value="1"/>
</dbReference>
<reference evidence="1 2" key="1">
    <citation type="submission" date="2022-04" db="EMBL/GenBank/DDBJ databases">
        <title>Streptomyces sp. nov. LCR6-01 isolated from Lichen of Dirinaria sp.</title>
        <authorList>
            <person name="Kanchanasin P."/>
            <person name="Tanasupawat S."/>
            <person name="Phongsopitanun W."/>
        </authorList>
    </citation>
    <scope>NUCLEOTIDE SEQUENCE [LARGE SCALE GENOMIC DNA]</scope>
    <source>
        <strain evidence="1 2">LCR6-01</strain>
    </source>
</reference>
<dbReference type="SUPFAM" id="SSF52777">
    <property type="entry name" value="CoA-dependent acyltransferases"/>
    <property type="match status" value="2"/>
</dbReference>
<name>A0ABT0IBT7_9ACTN</name>
<accession>A0ABT0IBT7</accession>
<dbReference type="Gene3D" id="3.30.559.30">
    <property type="entry name" value="Nonribosomal peptide synthetase, condensation domain"/>
    <property type="match status" value="1"/>
</dbReference>
<gene>
    <name evidence="1" type="ORF">M1O15_15565</name>
</gene>
<dbReference type="PANTHER" id="PTHR45527:SF1">
    <property type="entry name" value="FATTY ACID SYNTHASE"/>
    <property type="match status" value="1"/>
</dbReference>
<proteinExistence type="predicted"/>
<dbReference type="PANTHER" id="PTHR45527">
    <property type="entry name" value="NONRIBOSOMAL PEPTIDE SYNTHETASE"/>
    <property type="match status" value="1"/>
</dbReference>
<keyword evidence="2" id="KW-1185">Reference proteome</keyword>
<dbReference type="InterPro" id="IPR023213">
    <property type="entry name" value="CAT-like_dom_sf"/>
</dbReference>
<dbReference type="EMBL" id="JALPTH010000013">
    <property type="protein sequence ID" value="MCK8678783.1"/>
    <property type="molecule type" value="Genomic_DNA"/>
</dbReference>
<dbReference type="Proteomes" id="UP001522868">
    <property type="component" value="Unassembled WGS sequence"/>
</dbReference>
<evidence type="ECO:0000313" key="1">
    <source>
        <dbReference type="EMBL" id="MCK8678783.1"/>
    </source>
</evidence>
<organism evidence="1 2">
    <name type="scientific">Streptomyces lichenis</name>
    <dbReference type="NCBI Taxonomy" id="2306967"/>
    <lineage>
        <taxon>Bacteria</taxon>
        <taxon>Bacillati</taxon>
        <taxon>Actinomycetota</taxon>
        <taxon>Actinomycetes</taxon>
        <taxon>Kitasatosporales</taxon>
        <taxon>Streptomycetaceae</taxon>
        <taxon>Streptomyces</taxon>
    </lineage>
</organism>
<evidence type="ECO:0000313" key="2">
    <source>
        <dbReference type="Proteomes" id="UP001522868"/>
    </source>
</evidence>
<dbReference type="RefSeq" id="WP_248634423.1">
    <property type="nucleotide sequence ID" value="NZ_JALPTH010000013.1"/>
</dbReference>
<comment type="caution">
    <text evidence="1">The sequence shown here is derived from an EMBL/GenBank/DDBJ whole genome shotgun (WGS) entry which is preliminary data.</text>
</comment>